<dbReference type="NCBIfam" id="TIGR00277">
    <property type="entry name" value="HDIG"/>
    <property type="match status" value="1"/>
</dbReference>
<sequence>MKSDKKKQLLNLYIYSVIICGIALFLYSLLTTNFSHFPLAKIITFLVLIIVTEALPIHLSPHTSISVSFAIIYAFILLTNPYLVMIVTFIGNVIIYMKTGWQKSLFNGAQFAISAFLSGYVFQLLGGYSYTWNQLTFYIAIVISILVFFLSNAFLVVMVISLSTGIPIPVLWKKDVNGILLQYFGLFPYSLLLYLIYLRIGYVGLFLFLFPLMIARYSFKLYVETKKVHLELLRALTAALDAKDPYTQGHSDRVAKVSLAIAEKLNLSDKKRETIEYAALLHDVGKIGIEDAILRKPGPLTEGEYIIVKQHPVIGFDIVSKVDFLKEIAGLIRSHHERCNGSGYPDGKKQTDLPIESLILAVADVFEALTSDRPYRKAYSVEEALTIMENEGNQYYDMKVINALKEILQEGFEVAG</sequence>
<dbReference type="SUPFAM" id="SSF109604">
    <property type="entry name" value="HD-domain/PDEase-like"/>
    <property type="match status" value="1"/>
</dbReference>
<accession>A0A7T1F2J4</accession>
<dbReference type="InterPro" id="IPR037522">
    <property type="entry name" value="HD_GYP_dom"/>
</dbReference>
<evidence type="ECO:0000313" key="4">
    <source>
        <dbReference type="Proteomes" id="UP000594463"/>
    </source>
</evidence>
<dbReference type="GO" id="GO:0016787">
    <property type="term" value="F:hydrolase activity"/>
    <property type="evidence" value="ECO:0007669"/>
    <property type="project" value="UniProtKB-KW"/>
</dbReference>
<evidence type="ECO:0000256" key="1">
    <source>
        <dbReference type="SAM" id="Phobius"/>
    </source>
</evidence>
<reference evidence="3 4" key="1">
    <citation type="journal article" date="2021" name="Nat. Commun.">
        <title>Isolation of a member of the candidate phylum Atribacteria reveals a unique cell membrane structure.</title>
        <authorList>
            <person name="Taiki K."/>
            <person name="Nobu M.K."/>
            <person name="Kusada H."/>
            <person name="Meng X.-Y."/>
            <person name="Hosoki N."/>
            <person name="Uematsu K."/>
            <person name="Yoshioka H."/>
            <person name="Kamagata Y."/>
            <person name="Tamaki H."/>
        </authorList>
    </citation>
    <scope>NUCLEOTIDE SEQUENCE [LARGE SCALE GENOMIC DNA]</scope>
    <source>
        <strain evidence="3 4">RT761</strain>
    </source>
</reference>
<dbReference type="Proteomes" id="UP000594463">
    <property type="component" value="Chromosome"/>
</dbReference>
<dbReference type="InterPro" id="IPR006675">
    <property type="entry name" value="HDIG_dom"/>
</dbReference>
<dbReference type="AlphaFoldDB" id="A0A7T1F2J4"/>
<feature type="transmembrane region" description="Helical" evidence="1">
    <location>
        <begin position="109"/>
        <end position="130"/>
    </location>
</feature>
<keyword evidence="3" id="KW-0378">Hydrolase</keyword>
<evidence type="ECO:0000259" key="2">
    <source>
        <dbReference type="PROSITE" id="PS51832"/>
    </source>
</evidence>
<feature type="domain" description="HD-GYP" evidence="2">
    <location>
        <begin position="225"/>
        <end position="416"/>
    </location>
</feature>
<dbReference type="PANTHER" id="PTHR43155">
    <property type="entry name" value="CYCLIC DI-GMP PHOSPHODIESTERASE PA4108-RELATED"/>
    <property type="match status" value="1"/>
</dbReference>
<protein>
    <submittedName>
        <fullName evidence="3">3'3'-cGAMP-specific phosphodiesterase 3</fullName>
        <ecNumber evidence="3">3.1.4.-</ecNumber>
    </submittedName>
</protein>
<dbReference type="Pfam" id="PF13487">
    <property type="entry name" value="HD_5"/>
    <property type="match status" value="1"/>
</dbReference>
<keyword evidence="4" id="KW-1185">Reference proteome</keyword>
<dbReference type="Gene3D" id="1.10.3210.10">
    <property type="entry name" value="Hypothetical protein af1432"/>
    <property type="match status" value="1"/>
</dbReference>
<evidence type="ECO:0000313" key="3">
    <source>
        <dbReference type="EMBL" id="QPM67360.1"/>
    </source>
</evidence>
<dbReference type="EMBL" id="CP065383">
    <property type="protein sequence ID" value="QPM67360.1"/>
    <property type="molecule type" value="Genomic_DNA"/>
</dbReference>
<dbReference type="KEGG" id="alam:RT761_00563"/>
<dbReference type="CDD" id="cd00077">
    <property type="entry name" value="HDc"/>
    <property type="match status" value="1"/>
</dbReference>
<dbReference type="EC" id="3.1.4.-" evidence="3"/>
<name>A0A7T1F2J4_ATRLM</name>
<keyword evidence="1" id="KW-0472">Membrane</keyword>
<feature type="transmembrane region" description="Helical" evidence="1">
    <location>
        <begin position="12"/>
        <end position="30"/>
    </location>
</feature>
<organism evidence="3 4">
    <name type="scientific">Atribacter laminatus</name>
    <dbReference type="NCBI Taxonomy" id="2847778"/>
    <lineage>
        <taxon>Bacteria</taxon>
        <taxon>Pseudomonadati</taxon>
        <taxon>Atribacterota</taxon>
        <taxon>Atribacteria</taxon>
        <taxon>Atribacterales</taxon>
        <taxon>Atribacteraceae</taxon>
        <taxon>Atribacter</taxon>
    </lineage>
</organism>
<dbReference type="InterPro" id="IPR003607">
    <property type="entry name" value="HD/PDEase_dom"/>
</dbReference>
<dbReference type="PROSITE" id="PS51832">
    <property type="entry name" value="HD_GYP"/>
    <property type="match status" value="1"/>
</dbReference>
<dbReference type="SMART" id="SM00471">
    <property type="entry name" value="HDc"/>
    <property type="match status" value="1"/>
</dbReference>
<dbReference type="PANTHER" id="PTHR43155:SF2">
    <property type="entry name" value="CYCLIC DI-GMP PHOSPHODIESTERASE PA4108"/>
    <property type="match status" value="1"/>
</dbReference>
<feature type="transmembrane region" description="Helical" evidence="1">
    <location>
        <begin position="186"/>
        <end position="210"/>
    </location>
</feature>
<feature type="transmembrane region" description="Helical" evidence="1">
    <location>
        <begin position="42"/>
        <end position="59"/>
    </location>
</feature>
<dbReference type="InterPro" id="IPR048430">
    <property type="entry name" value="MASE9"/>
</dbReference>
<feature type="transmembrane region" description="Helical" evidence="1">
    <location>
        <begin position="137"/>
        <end position="166"/>
    </location>
</feature>
<dbReference type="RefSeq" id="WP_218112568.1">
    <property type="nucleotide sequence ID" value="NZ_CP065383.1"/>
</dbReference>
<keyword evidence="1" id="KW-0812">Transmembrane</keyword>
<dbReference type="Pfam" id="PF20972">
    <property type="entry name" value="MASE9"/>
    <property type="match status" value="1"/>
</dbReference>
<feature type="transmembrane region" description="Helical" evidence="1">
    <location>
        <begin position="71"/>
        <end position="97"/>
    </location>
</feature>
<keyword evidence="1" id="KW-1133">Transmembrane helix</keyword>
<gene>
    <name evidence="3" type="ORF">RT761_00563</name>
</gene>
<proteinExistence type="predicted"/>